<comment type="catalytic activity">
    <reaction evidence="1">
        <text>Hydrolysis of terminal, non-reducing beta-D-glucosyl residues with release of beta-D-glucose.</text>
        <dbReference type="EC" id="3.2.1.21"/>
    </reaction>
</comment>
<evidence type="ECO:0000256" key="4">
    <source>
        <dbReference type="ARBA" id="ARBA00004987"/>
    </source>
</evidence>
<evidence type="ECO:0000313" key="27">
    <source>
        <dbReference type="Proteomes" id="UP000191672"/>
    </source>
</evidence>
<keyword evidence="15" id="KW-0325">Glycoprotein</keyword>
<dbReference type="SUPFAM" id="SSF51445">
    <property type="entry name" value="(Trans)glycosidases"/>
    <property type="match status" value="1"/>
</dbReference>
<evidence type="ECO:0000256" key="14">
    <source>
        <dbReference type="ARBA" id="ARBA00023136"/>
    </source>
</evidence>
<keyword evidence="9 24" id="KW-0812">Transmembrane</keyword>
<dbReference type="InterPro" id="IPR026891">
    <property type="entry name" value="Fn3-like"/>
</dbReference>
<evidence type="ECO:0000256" key="24">
    <source>
        <dbReference type="SAM" id="Phobius"/>
    </source>
</evidence>
<organism evidence="26 27">
    <name type="scientific">Penicillium antarcticum</name>
    <dbReference type="NCBI Taxonomy" id="416450"/>
    <lineage>
        <taxon>Eukaryota</taxon>
        <taxon>Fungi</taxon>
        <taxon>Dikarya</taxon>
        <taxon>Ascomycota</taxon>
        <taxon>Pezizomycotina</taxon>
        <taxon>Eurotiomycetes</taxon>
        <taxon>Eurotiomycetidae</taxon>
        <taxon>Eurotiales</taxon>
        <taxon>Aspergillaceae</taxon>
        <taxon>Penicillium</taxon>
    </lineage>
</organism>
<dbReference type="EC" id="3.2.1.21" evidence="6"/>
<keyword evidence="18" id="KW-0624">Polysaccharide degradation</keyword>
<comment type="caution">
    <text evidence="26">The sequence shown here is derived from an EMBL/GenBank/DDBJ whole genome shotgun (WGS) entry which is preliminary data.</text>
</comment>
<dbReference type="GO" id="GO:0030245">
    <property type="term" value="P:cellulose catabolic process"/>
    <property type="evidence" value="ECO:0007669"/>
    <property type="project" value="UniProtKB-KW"/>
</dbReference>
<evidence type="ECO:0000256" key="5">
    <source>
        <dbReference type="ARBA" id="ARBA00005336"/>
    </source>
</evidence>
<feature type="transmembrane region" description="Helical" evidence="24">
    <location>
        <begin position="120"/>
        <end position="141"/>
    </location>
</feature>
<keyword evidence="12 24" id="KW-1133">Transmembrane helix</keyword>
<comment type="similarity">
    <text evidence="5">Belongs to the glycosyl hydrolase 3 family.</text>
</comment>
<keyword evidence="17" id="KW-0326">Glycosidase</keyword>
<feature type="transmembrane region" description="Helical" evidence="24">
    <location>
        <begin position="221"/>
        <end position="240"/>
    </location>
</feature>
<dbReference type="GO" id="GO:0015267">
    <property type="term" value="F:channel activity"/>
    <property type="evidence" value="ECO:0007669"/>
    <property type="project" value="InterPro"/>
</dbReference>
<dbReference type="FunFam" id="2.60.40.10:FF:000757">
    <property type="entry name" value="Beta-glucosidase G"/>
    <property type="match status" value="1"/>
</dbReference>
<comment type="pathway">
    <text evidence="4">Glycan metabolism; cellulose degradation.</text>
</comment>
<dbReference type="SMART" id="SM01217">
    <property type="entry name" value="Fn3_like"/>
    <property type="match status" value="1"/>
</dbReference>
<dbReference type="Gene3D" id="3.20.20.300">
    <property type="entry name" value="Glycoside hydrolase, family 3, N-terminal domain"/>
    <property type="match status" value="1"/>
</dbReference>
<dbReference type="SUPFAM" id="SSF52279">
    <property type="entry name" value="Beta-D-glucan exohydrolase, C-terminal domain"/>
    <property type="match status" value="1"/>
</dbReference>
<keyword evidence="11" id="KW-0378">Hydrolase</keyword>
<evidence type="ECO:0000256" key="12">
    <source>
        <dbReference type="ARBA" id="ARBA00022989"/>
    </source>
</evidence>
<dbReference type="GO" id="GO:0005576">
    <property type="term" value="C:extracellular region"/>
    <property type="evidence" value="ECO:0007669"/>
    <property type="project" value="UniProtKB-SubCell"/>
</dbReference>
<keyword evidence="8" id="KW-0964">Secreted</keyword>
<protein>
    <recommendedName>
        <fullName evidence="20">Probable beta-glucosidase L</fullName>
        <ecNumber evidence="6">3.2.1.21</ecNumber>
    </recommendedName>
    <alternativeName>
        <fullName evidence="21">Beta-D-glucoside glucohydrolase L</fullName>
    </alternativeName>
    <alternativeName>
        <fullName evidence="22">Cellobiase L</fullName>
    </alternativeName>
    <alternativeName>
        <fullName evidence="23">Gentiobiase L</fullName>
    </alternativeName>
</protein>
<dbReference type="Gene3D" id="3.40.50.1700">
    <property type="entry name" value="Glycoside hydrolase family 3 C-terminal domain"/>
    <property type="match status" value="1"/>
</dbReference>
<dbReference type="InterPro" id="IPR023271">
    <property type="entry name" value="Aquaporin-like"/>
</dbReference>
<comment type="function">
    <text evidence="19">Beta-glucosidases are one of a number of cellulolytic enzymes involved in the degradation of cellulosic biomass. Catalyzes the last step releasing glucose from the inhibitory cellobiose.</text>
</comment>
<evidence type="ECO:0000256" key="10">
    <source>
        <dbReference type="ARBA" id="ARBA00022729"/>
    </source>
</evidence>
<keyword evidence="7" id="KW-0813">Transport</keyword>
<evidence type="ECO:0000256" key="20">
    <source>
        <dbReference type="ARBA" id="ARBA00039570"/>
    </source>
</evidence>
<evidence type="ECO:0000256" key="21">
    <source>
        <dbReference type="ARBA" id="ARBA00041281"/>
    </source>
</evidence>
<evidence type="ECO:0000256" key="7">
    <source>
        <dbReference type="ARBA" id="ARBA00022448"/>
    </source>
</evidence>
<keyword evidence="27" id="KW-1185">Reference proteome</keyword>
<keyword evidence="16" id="KW-0119">Carbohydrate metabolism</keyword>
<dbReference type="Pfam" id="PF14310">
    <property type="entry name" value="Fn3-like"/>
    <property type="match status" value="1"/>
</dbReference>
<evidence type="ECO:0000313" key="26">
    <source>
        <dbReference type="EMBL" id="OQD90779.1"/>
    </source>
</evidence>
<dbReference type="SUPFAM" id="SSF81338">
    <property type="entry name" value="Aquaporin-like"/>
    <property type="match status" value="1"/>
</dbReference>
<evidence type="ECO:0000256" key="19">
    <source>
        <dbReference type="ARBA" id="ARBA00024983"/>
    </source>
</evidence>
<evidence type="ECO:0000256" key="11">
    <source>
        <dbReference type="ARBA" id="ARBA00022801"/>
    </source>
</evidence>
<evidence type="ECO:0000256" key="18">
    <source>
        <dbReference type="ARBA" id="ARBA00023326"/>
    </source>
</evidence>
<dbReference type="InterPro" id="IPR022357">
    <property type="entry name" value="MIP_CS"/>
</dbReference>
<dbReference type="FunFam" id="3.40.50.1700:FF:000003">
    <property type="entry name" value="Probable beta-glucosidase"/>
    <property type="match status" value="1"/>
</dbReference>
<dbReference type="InterPro" id="IPR036962">
    <property type="entry name" value="Glyco_hydro_3_N_sf"/>
</dbReference>
<dbReference type="Gene3D" id="2.60.40.10">
    <property type="entry name" value="Immunoglobulins"/>
    <property type="match status" value="1"/>
</dbReference>
<dbReference type="InterPro" id="IPR001764">
    <property type="entry name" value="Glyco_hydro_3_N"/>
</dbReference>
<gene>
    <name evidence="26" type="ORF">PENANT_c001G04561</name>
</gene>
<dbReference type="STRING" id="416450.A0A1V6QNG8"/>
<dbReference type="Gene3D" id="1.20.1080.10">
    <property type="entry name" value="Glycerol uptake facilitator protein"/>
    <property type="match status" value="2"/>
</dbReference>
<dbReference type="InterPro" id="IPR036881">
    <property type="entry name" value="Glyco_hydro_3_C_sf"/>
</dbReference>
<dbReference type="Pfam" id="PF01915">
    <property type="entry name" value="Glyco_hydro_3_C"/>
    <property type="match status" value="1"/>
</dbReference>
<evidence type="ECO:0000256" key="2">
    <source>
        <dbReference type="ARBA" id="ARBA00004141"/>
    </source>
</evidence>
<evidence type="ECO:0000256" key="16">
    <source>
        <dbReference type="ARBA" id="ARBA00023277"/>
    </source>
</evidence>
<evidence type="ECO:0000256" key="6">
    <source>
        <dbReference type="ARBA" id="ARBA00012744"/>
    </source>
</evidence>
<dbReference type="Proteomes" id="UP000191672">
    <property type="component" value="Unassembled WGS sequence"/>
</dbReference>
<dbReference type="Pfam" id="PF00933">
    <property type="entry name" value="Glyco_hydro_3"/>
    <property type="match status" value="1"/>
</dbReference>
<evidence type="ECO:0000256" key="17">
    <source>
        <dbReference type="ARBA" id="ARBA00023295"/>
    </source>
</evidence>
<dbReference type="InterPro" id="IPR013783">
    <property type="entry name" value="Ig-like_fold"/>
</dbReference>
<dbReference type="GO" id="GO:0008422">
    <property type="term" value="F:beta-glucosidase activity"/>
    <property type="evidence" value="ECO:0007669"/>
    <property type="project" value="UniProtKB-EC"/>
</dbReference>
<dbReference type="GO" id="GO:0016020">
    <property type="term" value="C:membrane"/>
    <property type="evidence" value="ECO:0007669"/>
    <property type="project" value="UniProtKB-SubCell"/>
</dbReference>
<proteinExistence type="inferred from homology"/>
<comment type="subcellular location">
    <subcellularLocation>
        <location evidence="2">Membrane</location>
        <topology evidence="2">Multi-pass membrane protein</topology>
    </subcellularLocation>
    <subcellularLocation>
        <location evidence="3">Secreted</location>
    </subcellularLocation>
</comment>
<dbReference type="AlphaFoldDB" id="A0A1V6QNG8"/>
<dbReference type="FunFam" id="3.20.20.300:FF:000002">
    <property type="entry name" value="Probable beta-glucosidase"/>
    <property type="match status" value="1"/>
</dbReference>
<keyword evidence="13" id="KW-0136">Cellulose degradation</keyword>
<keyword evidence="14 24" id="KW-0472">Membrane</keyword>
<evidence type="ECO:0000256" key="9">
    <source>
        <dbReference type="ARBA" id="ARBA00022692"/>
    </source>
</evidence>
<feature type="transmembrane region" description="Helical" evidence="24">
    <location>
        <begin position="187"/>
        <end position="209"/>
    </location>
</feature>
<dbReference type="InterPro" id="IPR017853">
    <property type="entry name" value="GH"/>
</dbReference>
<evidence type="ECO:0000256" key="15">
    <source>
        <dbReference type="ARBA" id="ARBA00023180"/>
    </source>
</evidence>
<dbReference type="Pfam" id="PF00230">
    <property type="entry name" value="MIP"/>
    <property type="match status" value="1"/>
</dbReference>
<evidence type="ECO:0000256" key="8">
    <source>
        <dbReference type="ARBA" id="ARBA00022525"/>
    </source>
</evidence>
<dbReference type="PROSITE" id="PS00221">
    <property type="entry name" value="MIP"/>
    <property type="match status" value="1"/>
</dbReference>
<evidence type="ECO:0000256" key="3">
    <source>
        <dbReference type="ARBA" id="ARBA00004613"/>
    </source>
</evidence>
<dbReference type="InterPro" id="IPR050288">
    <property type="entry name" value="Cellulose_deg_GH3"/>
</dbReference>
<reference evidence="27" key="1">
    <citation type="journal article" date="2017" name="Nat. Microbiol.">
        <title>Global analysis of biosynthetic gene clusters reveals vast potential of secondary metabolite production in Penicillium species.</title>
        <authorList>
            <person name="Nielsen J.C."/>
            <person name="Grijseels S."/>
            <person name="Prigent S."/>
            <person name="Ji B."/>
            <person name="Dainat J."/>
            <person name="Nielsen K.F."/>
            <person name="Frisvad J.C."/>
            <person name="Workman M."/>
            <person name="Nielsen J."/>
        </authorList>
    </citation>
    <scope>NUCLEOTIDE SEQUENCE [LARGE SCALE GENOMIC DNA]</scope>
    <source>
        <strain evidence="27">IBT 31811</strain>
    </source>
</reference>
<dbReference type="EMBL" id="MDYN01000001">
    <property type="protein sequence ID" value="OQD90779.1"/>
    <property type="molecule type" value="Genomic_DNA"/>
</dbReference>
<evidence type="ECO:0000259" key="25">
    <source>
        <dbReference type="SMART" id="SM01217"/>
    </source>
</evidence>
<accession>A0A1V6QNG8</accession>
<keyword evidence="10" id="KW-0732">Signal</keyword>
<sequence>MGKAIRANEHDTYCAQKLSPMLPHAKFWRSERDAVALPSPTNIVPFAGRIGANQEFSVDAKNNCTQIELLQKFPDAAPWIPLRDALSLRHILQPELWKAATIEAVGVGLGELVNTLATRALVPSLLGGLTAILVLPLLIFATGPVSGAHLNPTITFATFFARLATLPRAILYFMVPGCYIDSTKVSTGSAFALEFTTDFALIFLSFGVGLDPRQRSVFGPALGPIFVGIVLGMCTFVTGFSRIGYTGFSFSASVHAYGSGSGGWDTAYSRARAALDKLSQTEKVGIVTGVTWEGGPCVGNTYAPSSIDYPSLCLQDSPLGIRFANPVTAFPAGINAGATWDRSLLYARGAAMGQEAKGLGVHVQLGPVAGPLGKNPNGGRNWEGFSVDPYLSGVAMEETIQGMQDSGVQACAKHWLGNEQEHNRDTMSSNIGDRAAHELYVWPFMNAVKANVASVMCSYNKVNETWACESDAILNELMKKELGFPGYVVSDWNAQHTTVNSALAGLDMTMPGSDFNSPPGSIFWGSNLAKAVADGSVPQSRLDNMVTRILAAWYLLDQDQGYPEVSFSSWDGGKATVDVTGDHASVVRTVARDSIVLLKNAGNALPLRRPKTLAIIGDDAAVSPDGPNACSDRGCNNGTLAMGWGSGTAQFPYLVSPLDAIQVQAKRDGTKIIQSTTDSTTDAASAAAAAQTAVVFINSDSGEGYITVEGNAGDRNNLDPWHNGNELVKAVAAVNKHVIVVVHSVGTVTLETILALPSVKAIVWAGLPGQESGNALVDVLYGAVSPSGKLPYTIAKAAADYGATWNDAQVDDFTEGLFVDYRHFDQNGITPRYEFGYGLSYTKFAYNGIAVDIVARAGPSTGKVVPGGPADLFKSVGTISTTIRNTGKVAGAEVAQLYIGLPNSVPGTPPKQLRGFQKLRLEPRQSSRATFELTRRDLSYWDVATQKWVVPSGTFRVYVGSSSRDIRQHGSFTVGRSWGN</sequence>
<evidence type="ECO:0000256" key="22">
    <source>
        <dbReference type="ARBA" id="ARBA00041588"/>
    </source>
</evidence>
<evidence type="ECO:0000256" key="1">
    <source>
        <dbReference type="ARBA" id="ARBA00000448"/>
    </source>
</evidence>
<dbReference type="InterPro" id="IPR002772">
    <property type="entry name" value="Glyco_hydro_3_C"/>
</dbReference>
<feature type="domain" description="Fibronectin type III-like" evidence="25">
    <location>
        <begin position="893"/>
        <end position="963"/>
    </location>
</feature>
<dbReference type="PANTHER" id="PTHR42715">
    <property type="entry name" value="BETA-GLUCOSIDASE"/>
    <property type="match status" value="1"/>
</dbReference>
<dbReference type="InterPro" id="IPR000425">
    <property type="entry name" value="MIP"/>
</dbReference>
<name>A0A1V6QNG8_9EURO</name>
<evidence type="ECO:0000256" key="23">
    <source>
        <dbReference type="ARBA" id="ARBA00041804"/>
    </source>
</evidence>
<dbReference type="PRINTS" id="PR00133">
    <property type="entry name" value="GLHYDRLASE3"/>
</dbReference>
<evidence type="ECO:0000256" key="13">
    <source>
        <dbReference type="ARBA" id="ARBA00023001"/>
    </source>
</evidence>
<dbReference type="PANTHER" id="PTHR42715:SF28">
    <property type="entry name" value="BETA-GLUCOSIDASE L-RELATED"/>
    <property type="match status" value="1"/>
</dbReference>